<evidence type="ECO:0000256" key="2">
    <source>
        <dbReference type="ARBA" id="ARBA00021622"/>
    </source>
</evidence>
<keyword evidence="5" id="KW-0472">Membrane</keyword>
<dbReference type="Proteomes" id="UP000001982">
    <property type="component" value="Chromosome"/>
</dbReference>
<gene>
    <name evidence="6" type="ordered locus">Sden_0043</name>
</gene>
<feature type="transmembrane region" description="Helical" evidence="5">
    <location>
        <begin position="30"/>
        <end position="47"/>
    </location>
</feature>
<dbReference type="RefSeq" id="WP_011494509.1">
    <property type="nucleotide sequence ID" value="NC_007954.1"/>
</dbReference>
<dbReference type="Gene3D" id="3.40.1690.10">
    <property type="entry name" value="secretion proteins EscU"/>
    <property type="match status" value="1"/>
</dbReference>
<comment type="function">
    <text evidence="4">Required for formation of the rod structure in the basal body of the flagellar apparatus. Together with FliI and FliH, may constitute the export apparatus of flagellin.</text>
</comment>
<dbReference type="eggNOG" id="COG1377">
    <property type="taxonomic scope" value="Bacteria"/>
</dbReference>
<dbReference type="AlphaFoldDB" id="Q12T86"/>
<evidence type="ECO:0000256" key="5">
    <source>
        <dbReference type="SAM" id="Phobius"/>
    </source>
</evidence>
<dbReference type="PANTHER" id="PTHR30531:SF12">
    <property type="entry name" value="FLAGELLAR BIOSYNTHETIC PROTEIN FLHB"/>
    <property type="match status" value="1"/>
</dbReference>
<sequence length="352" mass="40162">MSDEHKSEQASQYKLNEARKRGQLAKSMELNAWVLVLISLAYFYLFSESLAKELMSVISRYLQILGSVDIRNNFMLIAFDIFYPLAVLLVPFFSILVVASIVINVLLNGFVFSFEPLSPKFEKLNPVKGLKKIFSKKNLFEFIKQTIKLFLVALCGYLLFYGVVERLIIASQSHVSSLLGMALSQETLRLSFYLLLTIFPLIALDVLFTRWDFKKQMMMSHREVREEYKKKEGDPQIKSKRKEVQKELAKKLIALGKVKEADVIINNPTHISVALKFDPLTMNSPIVVASGSGVLGKFIRRIAVKHSLLQVTNISLARRLYKQLAIGQPLPAEYFDELAPIYRKILGMDSKK</sequence>
<dbReference type="PRINTS" id="PR00950">
    <property type="entry name" value="TYPE3IMSPROT"/>
</dbReference>
<dbReference type="InterPro" id="IPR006135">
    <property type="entry name" value="T3SS_substrate_exporter"/>
</dbReference>
<organism evidence="6 7">
    <name type="scientific">Shewanella denitrificans (strain OS217 / ATCC BAA-1090 / DSM 15013)</name>
    <dbReference type="NCBI Taxonomy" id="318161"/>
    <lineage>
        <taxon>Bacteria</taxon>
        <taxon>Pseudomonadati</taxon>
        <taxon>Pseudomonadota</taxon>
        <taxon>Gammaproteobacteria</taxon>
        <taxon>Alteromonadales</taxon>
        <taxon>Shewanellaceae</taxon>
        <taxon>Shewanella</taxon>
    </lineage>
</organism>
<accession>Q12T86</accession>
<dbReference type="KEGG" id="sdn:Sden_0043"/>
<feature type="transmembrane region" description="Helical" evidence="5">
    <location>
        <begin position="190"/>
        <end position="209"/>
    </location>
</feature>
<evidence type="ECO:0000256" key="4">
    <source>
        <dbReference type="ARBA" id="ARBA00025078"/>
    </source>
</evidence>
<keyword evidence="3" id="KW-1006">Bacterial flagellum protein export</keyword>
<evidence type="ECO:0000313" key="6">
    <source>
        <dbReference type="EMBL" id="ABE53340.1"/>
    </source>
</evidence>
<feature type="transmembrane region" description="Helical" evidence="5">
    <location>
        <begin position="81"/>
        <end position="107"/>
    </location>
</feature>
<dbReference type="STRING" id="318161.Sden_0043"/>
<dbReference type="EMBL" id="CP000302">
    <property type="protein sequence ID" value="ABE53340.1"/>
    <property type="molecule type" value="Genomic_DNA"/>
</dbReference>
<evidence type="ECO:0000256" key="3">
    <source>
        <dbReference type="ARBA" id="ARBA00023225"/>
    </source>
</evidence>
<comment type="similarity">
    <text evidence="1">Belongs to the type III secretion exporter family.</text>
</comment>
<dbReference type="HOGENOM" id="CLU_041013_1_2_6"/>
<dbReference type="Pfam" id="PF01312">
    <property type="entry name" value="Bac_export_2"/>
    <property type="match status" value="1"/>
</dbReference>
<dbReference type="GO" id="GO:0005886">
    <property type="term" value="C:plasma membrane"/>
    <property type="evidence" value="ECO:0007669"/>
    <property type="project" value="TreeGrafter"/>
</dbReference>
<dbReference type="OrthoDB" id="9807950at2"/>
<evidence type="ECO:0000313" key="7">
    <source>
        <dbReference type="Proteomes" id="UP000001982"/>
    </source>
</evidence>
<keyword evidence="3" id="KW-0653">Protein transport</keyword>
<keyword evidence="5" id="KW-1133">Transmembrane helix</keyword>
<dbReference type="GO" id="GO:0009306">
    <property type="term" value="P:protein secretion"/>
    <property type="evidence" value="ECO:0007669"/>
    <property type="project" value="InterPro"/>
</dbReference>
<name>Q12T86_SHEDO</name>
<proteinExistence type="inferred from homology"/>
<keyword evidence="5" id="KW-0812">Transmembrane</keyword>
<keyword evidence="7" id="KW-1185">Reference proteome</keyword>
<reference evidence="6 7" key="1">
    <citation type="submission" date="2006-03" db="EMBL/GenBank/DDBJ databases">
        <title>Complete sequence of Shewanella denitrificans OS217.</title>
        <authorList>
            <consortium name="US DOE Joint Genome Institute"/>
            <person name="Copeland A."/>
            <person name="Lucas S."/>
            <person name="Lapidus A."/>
            <person name="Barry K."/>
            <person name="Detter J.C."/>
            <person name="Glavina del Rio T."/>
            <person name="Hammon N."/>
            <person name="Israni S."/>
            <person name="Dalin E."/>
            <person name="Tice H."/>
            <person name="Pitluck S."/>
            <person name="Brettin T."/>
            <person name="Bruce D."/>
            <person name="Han C."/>
            <person name="Tapia R."/>
            <person name="Gilna P."/>
            <person name="Kiss H."/>
            <person name="Schmutz J."/>
            <person name="Larimer F."/>
            <person name="Land M."/>
            <person name="Hauser L."/>
            <person name="Kyrpides N."/>
            <person name="Lykidis A."/>
            <person name="Richardson P."/>
        </authorList>
    </citation>
    <scope>NUCLEOTIDE SEQUENCE [LARGE SCALE GENOMIC DNA]</scope>
    <source>
        <strain evidence="7">OS217 / ATCC BAA-1090 / DSM 15013</strain>
    </source>
</reference>
<feature type="transmembrane region" description="Helical" evidence="5">
    <location>
        <begin position="149"/>
        <end position="170"/>
    </location>
</feature>
<evidence type="ECO:0000256" key="1">
    <source>
        <dbReference type="ARBA" id="ARBA00010690"/>
    </source>
</evidence>
<dbReference type="InterPro" id="IPR029025">
    <property type="entry name" value="T3SS_substrate_exporter_C"/>
</dbReference>
<keyword evidence="3" id="KW-0813">Transport</keyword>
<protein>
    <recommendedName>
        <fullName evidence="2">Flagellar biosynthetic protein FlhB</fullName>
    </recommendedName>
</protein>
<dbReference type="PANTHER" id="PTHR30531">
    <property type="entry name" value="FLAGELLAR BIOSYNTHETIC PROTEIN FLHB"/>
    <property type="match status" value="1"/>
</dbReference>
<dbReference type="SUPFAM" id="SSF160544">
    <property type="entry name" value="EscU C-terminal domain-like"/>
    <property type="match status" value="1"/>
</dbReference>